<organism evidence="3 4">
    <name type="scientific">Leucobacter chromiireducens subsp. solipictus</name>
    <dbReference type="NCBI Taxonomy" id="398235"/>
    <lineage>
        <taxon>Bacteria</taxon>
        <taxon>Bacillati</taxon>
        <taxon>Actinomycetota</taxon>
        <taxon>Actinomycetes</taxon>
        <taxon>Micrococcales</taxon>
        <taxon>Microbacteriaceae</taxon>
        <taxon>Leucobacter</taxon>
    </lineage>
</organism>
<protein>
    <recommendedName>
        <fullName evidence="5">Serine/threonine protein kinase</fullName>
    </recommendedName>
</protein>
<feature type="compositionally biased region" description="Low complexity" evidence="1">
    <location>
        <begin position="97"/>
        <end position="120"/>
    </location>
</feature>
<keyword evidence="2" id="KW-1133">Transmembrane helix</keyword>
<evidence type="ECO:0000256" key="2">
    <source>
        <dbReference type="SAM" id="Phobius"/>
    </source>
</evidence>
<reference evidence="3 4" key="1">
    <citation type="submission" date="2018-09" db="EMBL/GenBank/DDBJ databases">
        <title>Comparative genomics of Leucobacter spp.</title>
        <authorList>
            <person name="Reis A.C."/>
            <person name="Kolvenbach B.A."/>
            <person name="Corvini P.F.X."/>
            <person name="Nunes O.C."/>
        </authorList>
    </citation>
    <scope>NUCLEOTIDE SEQUENCE [LARGE SCALE GENOMIC DNA]</scope>
    <source>
        <strain evidence="3 4">TAN 31504</strain>
    </source>
</reference>
<name>A0ABS1SIL9_9MICO</name>
<feature type="compositionally biased region" description="Basic and acidic residues" evidence="1">
    <location>
        <begin position="21"/>
        <end position="35"/>
    </location>
</feature>
<feature type="region of interest" description="Disordered" evidence="1">
    <location>
        <begin position="1"/>
        <end position="63"/>
    </location>
</feature>
<dbReference type="EMBL" id="QYAC01000003">
    <property type="protein sequence ID" value="MBL3679128.1"/>
    <property type="molecule type" value="Genomic_DNA"/>
</dbReference>
<keyword evidence="4" id="KW-1185">Reference proteome</keyword>
<feature type="transmembrane region" description="Helical" evidence="2">
    <location>
        <begin position="70"/>
        <end position="91"/>
    </location>
</feature>
<accession>A0ABS1SIL9</accession>
<feature type="compositionally biased region" description="Acidic residues" evidence="1">
    <location>
        <begin position="125"/>
        <end position="135"/>
    </location>
</feature>
<evidence type="ECO:0000256" key="1">
    <source>
        <dbReference type="SAM" id="MobiDB-lite"/>
    </source>
</evidence>
<feature type="region of interest" description="Disordered" evidence="1">
    <location>
        <begin position="97"/>
        <end position="140"/>
    </location>
</feature>
<feature type="compositionally biased region" description="Basic and acidic residues" evidence="1">
    <location>
        <begin position="53"/>
        <end position="63"/>
    </location>
</feature>
<gene>
    <name evidence="3" type="ORF">D3230_07425</name>
</gene>
<dbReference type="Proteomes" id="UP001645859">
    <property type="component" value="Unassembled WGS sequence"/>
</dbReference>
<evidence type="ECO:0000313" key="4">
    <source>
        <dbReference type="Proteomes" id="UP001645859"/>
    </source>
</evidence>
<evidence type="ECO:0008006" key="5">
    <source>
        <dbReference type="Google" id="ProtNLM"/>
    </source>
</evidence>
<proteinExistence type="predicted"/>
<dbReference type="RefSeq" id="WP_337249129.1">
    <property type="nucleotide sequence ID" value="NZ_BAAAPI010000013.1"/>
</dbReference>
<comment type="caution">
    <text evidence="3">The sequence shown here is derived from an EMBL/GenBank/DDBJ whole genome shotgun (WGS) entry which is preliminary data.</text>
</comment>
<keyword evidence="2" id="KW-0812">Transmembrane</keyword>
<evidence type="ECO:0000313" key="3">
    <source>
        <dbReference type="EMBL" id="MBL3679128.1"/>
    </source>
</evidence>
<sequence length="239" mass="25559">MNKDPLEELFGSFDETPEPVPARERLAHEQAERVRTAQLPAERSVSRSTSTLPRDDSATGRDRTTSAKPWIIVGIVAVVAILASIVVLNLARGGDDPAPTTAPTTQAPTTTTAPTTTPSPSEKPETEEPDPDEPPVVDVGDTYAFPITQWNVTSQWPVRLGGATYALSGQDNAELRLSGDLFNSFPEACAAMRTQWGANRQPDGTFEVAKPASACSAAPELYDEVWGLLNAWVGTMKAG</sequence>
<keyword evidence="2" id="KW-0472">Membrane</keyword>